<evidence type="ECO:0000256" key="4">
    <source>
        <dbReference type="ARBA" id="ARBA00023239"/>
    </source>
</evidence>
<dbReference type="Gene3D" id="3.90.1590.10">
    <property type="entry name" value="glutathione-dependent formaldehyde- activating enzyme (gfa)"/>
    <property type="match status" value="1"/>
</dbReference>
<feature type="domain" description="CENP-V/GFA" evidence="5">
    <location>
        <begin position="13"/>
        <end position="124"/>
    </location>
</feature>
<evidence type="ECO:0000256" key="2">
    <source>
        <dbReference type="ARBA" id="ARBA00022723"/>
    </source>
</evidence>
<dbReference type="Pfam" id="PF04828">
    <property type="entry name" value="GFA"/>
    <property type="match status" value="1"/>
</dbReference>
<dbReference type="SUPFAM" id="SSF51316">
    <property type="entry name" value="Mss4-like"/>
    <property type="match status" value="1"/>
</dbReference>
<organism evidence="6 7">
    <name type="scientific">Thalassobaculum fulvum</name>
    <dbReference type="NCBI Taxonomy" id="1633335"/>
    <lineage>
        <taxon>Bacteria</taxon>
        <taxon>Pseudomonadati</taxon>
        <taxon>Pseudomonadota</taxon>
        <taxon>Alphaproteobacteria</taxon>
        <taxon>Rhodospirillales</taxon>
        <taxon>Thalassobaculaceae</taxon>
        <taxon>Thalassobaculum</taxon>
    </lineage>
</organism>
<dbReference type="PANTHER" id="PTHR33337">
    <property type="entry name" value="GFA DOMAIN-CONTAINING PROTEIN"/>
    <property type="match status" value="1"/>
</dbReference>
<dbReference type="GO" id="GO:0046872">
    <property type="term" value="F:metal ion binding"/>
    <property type="evidence" value="ECO:0007669"/>
    <property type="project" value="UniProtKB-KW"/>
</dbReference>
<accession>A0A918XRW3</accession>
<reference evidence="6" key="2">
    <citation type="submission" date="2020-09" db="EMBL/GenBank/DDBJ databases">
        <authorList>
            <person name="Sun Q."/>
            <person name="Kim S."/>
        </authorList>
    </citation>
    <scope>NUCLEOTIDE SEQUENCE</scope>
    <source>
        <strain evidence="6">KCTC 42651</strain>
    </source>
</reference>
<dbReference type="GO" id="GO:0016846">
    <property type="term" value="F:carbon-sulfur lyase activity"/>
    <property type="evidence" value="ECO:0007669"/>
    <property type="project" value="InterPro"/>
</dbReference>
<comment type="caution">
    <text evidence="6">The sequence shown here is derived from an EMBL/GenBank/DDBJ whole genome shotgun (WGS) entry which is preliminary data.</text>
</comment>
<dbReference type="Proteomes" id="UP000630353">
    <property type="component" value="Unassembled WGS sequence"/>
</dbReference>
<dbReference type="AlphaFoldDB" id="A0A918XRW3"/>
<reference evidence="6" key="1">
    <citation type="journal article" date="2014" name="Int. J. Syst. Evol. Microbiol.">
        <title>Complete genome sequence of Corynebacterium casei LMG S-19264T (=DSM 44701T), isolated from a smear-ripened cheese.</title>
        <authorList>
            <consortium name="US DOE Joint Genome Institute (JGI-PGF)"/>
            <person name="Walter F."/>
            <person name="Albersmeier A."/>
            <person name="Kalinowski J."/>
            <person name="Ruckert C."/>
        </authorList>
    </citation>
    <scope>NUCLEOTIDE SEQUENCE</scope>
    <source>
        <strain evidence="6">KCTC 42651</strain>
    </source>
</reference>
<evidence type="ECO:0000259" key="5">
    <source>
        <dbReference type="PROSITE" id="PS51891"/>
    </source>
</evidence>
<dbReference type="InterPro" id="IPR006913">
    <property type="entry name" value="CENP-V/GFA"/>
</dbReference>
<dbReference type="PANTHER" id="PTHR33337:SF40">
    <property type="entry name" value="CENP-V_GFA DOMAIN-CONTAINING PROTEIN-RELATED"/>
    <property type="match status" value="1"/>
</dbReference>
<sequence>MTGCCAPPSEPTRHGACLCGAVRVTLTGAPTDVTLCHCTTCQKSGGGAFMAAVGARLGQVTLEDTAGTLAYWRSGPATQRGFCARCGTPVAFHQDDAARDRITVWRALFDDPSDLVPTGQIWTDSRPDWVCRLGGLPGRPKHARLP</sequence>
<keyword evidence="4" id="KW-0456">Lyase</keyword>
<protein>
    <submittedName>
        <fullName evidence="6">Aldehyde-activating protein</fullName>
    </submittedName>
</protein>
<evidence type="ECO:0000256" key="1">
    <source>
        <dbReference type="ARBA" id="ARBA00005495"/>
    </source>
</evidence>
<dbReference type="InterPro" id="IPR011057">
    <property type="entry name" value="Mss4-like_sf"/>
</dbReference>
<gene>
    <name evidence="6" type="primary">gfaA</name>
    <name evidence="6" type="ORF">GCM10017083_19180</name>
</gene>
<keyword evidence="7" id="KW-1185">Reference proteome</keyword>
<dbReference type="EMBL" id="BMZS01000004">
    <property type="protein sequence ID" value="GHD48288.1"/>
    <property type="molecule type" value="Genomic_DNA"/>
</dbReference>
<evidence type="ECO:0000256" key="3">
    <source>
        <dbReference type="ARBA" id="ARBA00022833"/>
    </source>
</evidence>
<keyword evidence="3" id="KW-0862">Zinc</keyword>
<comment type="similarity">
    <text evidence="1">Belongs to the Gfa family.</text>
</comment>
<evidence type="ECO:0000313" key="7">
    <source>
        <dbReference type="Proteomes" id="UP000630353"/>
    </source>
</evidence>
<name>A0A918XRW3_9PROT</name>
<evidence type="ECO:0000313" key="6">
    <source>
        <dbReference type="EMBL" id="GHD48288.1"/>
    </source>
</evidence>
<dbReference type="RefSeq" id="WP_189988786.1">
    <property type="nucleotide sequence ID" value="NZ_BMZS01000004.1"/>
</dbReference>
<dbReference type="PROSITE" id="PS51891">
    <property type="entry name" value="CENP_V_GFA"/>
    <property type="match status" value="1"/>
</dbReference>
<keyword evidence="2" id="KW-0479">Metal-binding</keyword>
<proteinExistence type="inferred from homology"/>